<dbReference type="SUPFAM" id="SSF48726">
    <property type="entry name" value="Immunoglobulin"/>
    <property type="match status" value="1"/>
</dbReference>
<dbReference type="Gene3D" id="4.10.1240.10">
    <property type="entry name" value="GPCR, family 2, extracellular hormone receptor domain"/>
    <property type="match status" value="1"/>
</dbReference>
<evidence type="ECO:0000256" key="18">
    <source>
        <dbReference type="ARBA" id="ARBA00082042"/>
    </source>
</evidence>
<evidence type="ECO:0000256" key="10">
    <source>
        <dbReference type="ARBA" id="ARBA00023157"/>
    </source>
</evidence>
<evidence type="ECO:0000256" key="20">
    <source>
        <dbReference type="SAM" id="Phobius"/>
    </source>
</evidence>
<dbReference type="PANTHER" id="PTHR45930:SF2">
    <property type="entry name" value="ADHESION G PROTEIN-COUPLED RECEPTOR A3"/>
    <property type="match status" value="1"/>
</dbReference>
<dbReference type="Pfam" id="PF00002">
    <property type="entry name" value="7tm_2"/>
    <property type="match status" value="1"/>
</dbReference>
<feature type="domain" description="GAIN-B" evidence="21">
    <location>
        <begin position="802"/>
        <end position="969"/>
    </location>
</feature>
<keyword evidence="10" id="KW-1015">Disulfide bond</keyword>
<feature type="compositionally biased region" description="Low complexity" evidence="19">
    <location>
        <begin position="125"/>
        <end position="142"/>
    </location>
</feature>
<evidence type="ECO:0000256" key="12">
    <source>
        <dbReference type="ARBA" id="ARBA00023180"/>
    </source>
</evidence>
<feature type="region of interest" description="Disordered" evidence="19">
    <location>
        <begin position="1382"/>
        <end position="1401"/>
    </location>
</feature>
<evidence type="ECO:0000256" key="6">
    <source>
        <dbReference type="ARBA" id="ARBA00022737"/>
    </source>
</evidence>
<dbReference type="PROSITE" id="PS50221">
    <property type="entry name" value="GAIN_B"/>
    <property type="match status" value="1"/>
</dbReference>
<feature type="region of interest" description="Disordered" evidence="19">
    <location>
        <begin position="1292"/>
        <end position="1315"/>
    </location>
</feature>
<comment type="function">
    <text evidence="15">Orphan receptor that may have a role in planar cell polarity pathway.</text>
</comment>
<dbReference type="InterPro" id="IPR036445">
    <property type="entry name" value="GPCR_2_extracell_dom_sf"/>
</dbReference>
<dbReference type="GeneTree" id="ENSGT00940000157235"/>
<feature type="compositionally biased region" description="Basic residues" evidence="19">
    <location>
        <begin position="1387"/>
        <end position="1401"/>
    </location>
</feature>
<keyword evidence="7 20" id="KW-1133">Transmembrane helix</keyword>
<evidence type="ECO:0000259" key="22">
    <source>
        <dbReference type="PROSITE" id="PS50227"/>
    </source>
</evidence>
<name>A0A8B9CAJ6_9AVES</name>
<dbReference type="Pfam" id="PF13855">
    <property type="entry name" value="LRR_8"/>
    <property type="match status" value="1"/>
</dbReference>
<feature type="transmembrane region" description="Helical" evidence="20">
    <location>
        <begin position="1096"/>
        <end position="1116"/>
    </location>
</feature>
<dbReference type="InterPro" id="IPR032675">
    <property type="entry name" value="LRR_dom_sf"/>
</dbReference>
<reference evidence="25" key="1">
    <citation type="submission" date="2025-08" db="UniProtKB">
        <authorList>
            <consortium name="Ensembl"/>
        </authorList>
    </citation>
    <scope>IDENTIFICATION</scope>
</reference>
<dbReference type="InterPro" id="IPR013783">
    <property type="entry name" value="Ig-like_fold"/>
</dbReference>
<dbReference type="InterPro" id="IPR007110">
    <property type="entry name" value="Ig-like_dom"/>
</dbReference>
<gene>
    <name evidence="25" type="primary">ADGRA3</name>
</gene>
<sequence>MSGNSPLWTTEDPEQGTRDEAHVHSNEGNGAHKAPPSPTALGRGHSPRQGARRRKAPTAGSAPQRHSGFPRGGAHTPGRHHGSPGGSSTSPPRPLSRRGAGALEAAQAAALARSGRGPAGGAGRGVPTPAEGGAAAAAAARSPPGPDTKARADAAAVAAPARPQPTPDAPWRQRPQGARPRRAAAPSSLLSPRGSCGRSGALSAPRGPAMLPPGRRAPCRPPRPHRRRRPARLLAALLLLLLPAVLGGGGGGAALPPGCKYDGRPKSAGKAAVAAGGGPVEMKVVCSNLQLARVLPPEALPNRTVTLILSNNKITELKNGSFSGLNLLERLDLKNNLISTIDPGAFLGLSSLKRLDLTNNRIGCLNADIFRGLVNLVRLNLSGNLFSTLTQGTFDHLGSLKSLEFQTDYLLCDCNILWMHQWLKERNITVRETKCAYPKSLQSQTVTGVKQELLTCEPPLELPSFYMTPSHRQVVFEGDSLPFQCMASYIDQDMQVLWYQDGKIVETDESQGIFVEKNMIHNCSLIASALTISNIQAGSTGNWGCHVQTRRGNNTRTVDIVVLESSAQYCPPERVVNNKGDFRWPRTLAGITAYLLCTRYSAGSGIYPGNSQDERRAWRRCDRGGYWAEEDYSRCQYANDVTRVLYMFNQMPLNLTNAVATARQLLAYTVEAANFSDKMDVIFVAEMIEKFGRFAEKYKELGDVMVDIASNIMLADERVLWMAQREAKACTRIVQCLQKIAMYRLANGAQVYSTYSPNIALEAYVIKAAGFTGMTCTVFQKVATSDRTGLSDYGRRDPDGNLDKQLSFKCNVSNTLSSLALKNTIVEASIQLPASLFTQKQKREIRPADESVYKLQLIAFRNGKLFPATGNSTNLADDGKRRTVVTPVILTKIDGLNLASHHIPINVTLRRIAHGADAVAAQWDFDLLNGQGGWKSDGCRILLSDENITTIQCHSLSNYAVLMDLTGAELYTQPADLLHPVIYATAMVLLMCLLMIIVSYIYHHSVIRISVKSWHMLVNLSFHIFLTCVMFIGGITQTRNASICQAVGIILHYSTLATVLWLGVTSRNIYKQVTKKAKRCQDPDEPPPPPRPMLRFYLIGGGIPIIVCGITAAANIRNYGSRPNAPYCWMAWEPSLGAFYGPASFIIFINCMYFLSIFIQLKRHPERKYELKEPVEEQQRLATNEHGELAHQDSLSVSLVSASALENEHSFQAQLLGVGLTLLLYVALWIFGALSVSLYYPMDLIFSCFFGATCLSLSAFLMVHHCVNREDVRHAWITTCCPGRSTYSVQVNVQPSSSSGTNGEAPKCTNSSAESSCTNKSASSLKNSSQGCKLTNLQAAAAQCHPTSLPLNTGPQLDNSLTEHSVDNDIKMHVAPLEVQFRTNGHPSRHHKNRSKGHRASRLAVLREYAYDVPTSVEGSVQNGVPKSRQSNSEGHSRSRRAYLAYRERQYNQSQQDSSDACSTLPKSGRNTEKTTVTNNKKDILRKPIVVELENQQKSYGLNLAIQNGPLKSSGQDGPLLTADSTGNIRTGLWKHETTV</sequence>
<feature type="transmembrane region" description="Helical" evidence="20">
    <location>
        <begin position="233"/>
        <end position="255"/>
    </location>
</feature>
<feature type="transmembrane region" description="Helical" evidence="20">
    <location>
        <begin position="1244"/>
        <end position="1263"/>
    </location>
</feature>
<dbReference type="InterPro" id="IPR001611">
    <property type="entry name" value="Leu-rich_rpt"/>
</dbReference>
<reference evidence="25" key="2">
    <citation type="submission" date="2025-09" db="UniProtKB">
        <authorList>
            <consortium name="Ensembl"/>
        </authorList>
    </citation>
    <scope>IDENTIFICATION</scope>
</reference>
<dbReference type="SUPFAM" id="SSF111418">
    <property type="entry name" value="Hormone receptor domain"/>
    <property type="match status" value="1"/>
</dbReference>
<dbReference type="Gene3D" id="1.20.1070.10">
    <property type="entry name" value="Rhodopsin 7-helix transmembrane proteins"/>
    <property type="match status" value="1"/>
</dbReference>
<feature type="transmembrane region" description="Helical" evidence="20">
    <location>
        <begin position="1014"/>
        <end position="1035"/>
    </location>
</feature>
<proteinExistence type="inferred from homology"/>
<keyword evidence="6" id="KW-0677">Repeat</keyword>
<evidence type="ECO:0000259" key="24">
    <source>
        <dbReference type="PROSITE" id="PS50835"/>
    </source>
</evidence>
<evidence type="ECO:0000256" key="14">
    <source>
        <dbReference type="ARBA" id="ARBA00023319"/>
    </source>
</evidence>
<dbReference type="InterPro" id="IPR036179">
    <property type="entry name" value="Ig-like_dom_sf"/>
</dbReference>
<feature type="transmembrane region" description="Helical" evidence="20">
    <location>
        <begin position="1136"/>
        <end position="1159"/>
    </location>
</feature>
<dbReference type="SMART" id="SM00409">
    <property type="entry name" value="IG"/>
    <property type="match status" value="1"/>
</dbReference>
<dbReference type="InterPro" id="IPR000203">
    <property type="entry name" value="GPS"/>
</dbReference>
<keyword evidence="26" id="KW-1185">Reference proteome</keyword>
<dbReference type="SMART" id="SM00369">
    <property type="entry name" value="LRR_TYP"/>
    <property type="match status" value="4"/>
</dbReference>
<dbReference type="FunFam" id="2.60.220.50:FF:000011">
    <property type="entry name" value="adhesion G protein-coupled receptor A3"/>
    <property type="match status" value="1"/>
</dbReference>
<feature type="transmembrane region" description="Helical" evidence="20">
    <location>
        <begin position="1215"/>
        <end position="1238"/>
    </location>
</feature>
<dbReference type="GO" id="GO:0004930">
    <property type="term" value="F:G protein-coupled receptor activity"/>
    <property type="evidence" value="ECO:0007669"/>
    <property type="project" value="UniProtKB-KW"/>
</dbReference>
<keyword evidence="14" id="KW-0393">Immunoglobulin domain</keyword>
<feature type="compositionally biased region" description="Low complexity" evidence="19">
    <location>
        <begin position="172"/>
        <end position="195"/>
    </location>
</feature>
<dbReference type="GO" id="GO:0007166">
    <property type="term" value="P:cell surface receptor signaling pathway"/>
    <property type="evidence" value="ECO:0007669"/>
    <property type="project" value="InterPro"/>
</dbReference>
<evidence type="ECO:0000259" key="21">
    <source>
        <dbReference type="PROSITE" id="PS50221"/>
    </source>
</evidence>
<dbReference type="Gene3D" id="2.60.220.50">
    <property type="match status" value="1"/>
</dbReference>
<evidence type="ECO:0000256" key="16">
    <source>
        <dbReference type="ARBA" id="ARBA00065288"/>
    </source>
</evidence>
<dbReference type="InterPro" id="IPR046338">
    <property type="entry name" value="GAIN_dom_sf"/>
</dbReference>
<keyword evidence="12" id="KW-0325">Glycoprotein</keyword>
<feature type="compositionally biased region" description="Polar residues" evidence="19">
    <location>
        <begin position="1451"/>
        <end position="1466"/>
    </location>
</feature>
<comment type="subcellular location">
    <subcellularLocation>
        <location evidence="1">Membrane</location>
        <topology evidence="1">Multi-pass membrane protein</topology>
    </subcellularLocation>
</comment>
<dbReference type="PROSITE" id="PS51450">
    <property type="entry name" value="LRR"/>
    <property type="match status" value="1"/>
</dbReference>
<keyword evidence="8" id="KW-0297">G-protein coupled receptor</keyword>
<evidence type="ECO:0000313" key="26">
    <source>
        <dbReference type="Proteomes" id="UP000694426"/>
    </source>
</evidence>
<dbReference type="InterPro" id="IPR017981">
    <property type="entry name" value="GPCR_2-like_7TM"/>
</dbReference>
<dbReference type="SUPFAM" id="SSF52058">
    <property type="entry name" value="L domain-like"/>
    <property type="match status" value="1"/>
</dbReference>
<dbReference type="InterPro" id="IPR058808">
    <property type="entry name" value="GAIN_ADGRA2/3"/>
</dbReference>
<evidence type="ECO:0000256" key="11">
    <source>
        <dbReference type="ARBA" id="ARBA00023170"/>
    </source>
</evidence>
<feature type="domain" description="G-protein coupled receptors family 2 profile 1" evidence="22">
    <location>
        <begin position="544"/>
        <end position="639"/>
    </location>
</feature>
<evidence type="ECO:0000256" key="9">
    <source>
        <dbReference type="ARBA" id="ARBA00023136"/>
    </source>
</evidence>
<evidence type="ECO:0000256" key="15">
    <source>
        <dbReference type="ARBA" id="ARBA00053087"/>
    </source>
</evidence>
<comment type="subunit">
    <text evidence="16">Interacts (via PDZ-binding motif) with DLG1.</text>
</comment>
<dbReference type="PANTHER" id="PTHR45930">
    <property type="entry name" value="G-PROTEIN COUPLED RECEPTOR 124-LIKE PROTEIN"/>
    <property type="match status" value="1"/>
</dbReference>
<keyword evidence="9 20" id="KW-0472">Membrane</keyword>
<feature type="transmembrane region" description="Helical" evidence="20">
    <location>
        <begin position="981"/>
        <end position="1002"/>
    </location>
</feature>
<evidence type="ECO:0000256" key="5">
    <source>
        <dbReference type="ARBA" id="ARBA00022729"/>
    </source>
</evidence>
<dbReference type="InterPro" id="IPR057244">
    <property type="entry name" value="GAIN_B"/>
</dbReference>
<dbReference type="PROSITE" id="PS50261">
    <property type="entry name" value="G_PROTEIN_RECEP_F2_4"/>
    <property type="match status" value="1"/>
</dbReference>
<evidence type="ECO:0000256" key="8">
    <source>
        <dbReference type="ARBA" id="ARBA00023040"/>
    </source>
</evidence>
<evidence type="ECO:0000256" key="2">
    <source>
        <dbReference type="ARBA" id="ARBA00007343"/>
    </source>
</evidence>
<feature type="compositionally biased region" description="Polar residues" evidence="19">
    <location>
        <begin position="1417"/>
        <end position="1434"/>
    </location>
</feature>
<comment type="similarity">
    <text evidence="2">Belongs to the G-protein coupled receptor 2 family. Adhesion G-protein coupled receptor (ADGR) subfamily.</text>
</comment>
<evidence type="ECO:0000259" key="23">
    <source>
        <dbReference type="PROSITE" id="PS50261"/>
    </source>
</evidence>
<dbReference type="SMART" id="SM00082">
    <property type="entry name" value="LRRCT"/>
    <property type="match status" value="1"/>
</dbReference>
<feature type="domain" description="Ig-like" evidence="24">
    <location>
        <begin position="463"/>
        <end position="561"/>
    </location>
</feature>
<dbReference type="CDD" id="cd15999">
    <property type="entry name" value="7tmB2_GPR125"/>
    <property type="match status" value="1"/>
</dbReference>
<dbReference type="Ensembl" id="ENSABRT00000023960.1">
    <property type="protein sequence ID" value="ENSABRP00000016832.1"/>
    <property type="gene ID" value="ENSABRG00000014750.1"/>
</dbReference>
<dbReference type="PROSITE" id="PS50835">
    <property type="entry name" value="IG_LIKE"/>
    <property type="match status" value="1"/>
</dbReference>
<evidence type="ECO:0000256" key="17">
    <source>
        <dbReference type="ARBA" id="ARBA00070456"/>
    </source>
</evidence>
<dbReference type="InterPro" id="IPR000483">
    <property type="entry name" value="Cys-rich_flank_reg_C"/>
</dbReference>
<keyword evidence="11" id="KW-0675">Receptor</keyword>
<organism evidence="25 26">
    <name type="scientific">Anser brachyrhynchus</name>
    <name type="common">Pink-footed goose</name>
    <dbReference type="NCBI Taxonomy" id="132585"/>
    <lineage>
        <taxon>Eukaryota</taxon>
        <taxon>Metazoa</taxon>
        <taxon>Chordata</taxon>
        <taxon>Craniata</taxon>
        <taxon>Vertebrata</taxon>
        <taxon>Euteleostomi</taxon>
        <taxon>Archelosauria</taxon>
        <taxon>Archosauria</taxon>
        <taxon>Dinosauria</taxon>
        <taxon>Saurischia</taxon>
        <taxon>Theropoda</taxon>
        <taxon>Coelurosauria</taxon>
        <taxon>Aves</taxon>
        <taxon>Neognathae</taxon>
        <taxon>Galloanserae</taxon>
        <taxon>Anseriformes</taxon>
        <taxon>Anatidae</taxon>
        <taxon>Anserinae</taxon>
        <taxon>Anser</taxon>
    </lineage>
</organism>
<feature type="region of interest" description="Disordered" evidence="19">
    <location>
        <begin position="1417"/>
        <end position="1479"/>
    </location>
</feature>
<evidence type="ECO:0000256" key="7">
    <source>
        <dbReference type="ARBA" id="ARBA00022989"/>
    </source>
</evidence>
<dbReference type="InterPro" id="IPR001879">
    <property type="entry name" value="GPCR_2_extracellular_dom"/>
</dbReference>
<feature type="compositionally biased region" description="Basic and acidic residues" evidence="19">
    <location>
        <begin position="15"/>
        <end position="25"/>
    </location>
</feature>
<dbReference type="SMART" id="SM00303">
    <property type="entry name" value="GPS"/>
    <property type="match status" value="1"/>
</dbReference>
<dbReference type="GO" id="GO:0009897">
    <property type="term" value="C:external side of plasma membrane"/>
    <property type="evidence" value="ECO:0007669"/>
    <property type="project" value="Ensembl"/>
</dbReference>
<evidence type="ECO:0000256" key="1">
    <source>
        <dbReference type="ARBA" id="ARBA00004141"/>
    </source>
</evidence>
<evidence type="ECO:0000256" key="4">
    <source>
        <dbReference type="ARBA" id="ARBA00022692"/>
    </source>
</evidence>
<dbReference type="InterPro" id="IPR000832">
    <property type="entry name" value="GPCR_2_secretin-like"/>
</dbReference>
<dbReference type="InterPro" id="IPR003591">
    <property type="entry name" value="Leu-rich_rpt_typical-subtyp"/>
</dbReference>
<dbReference type="Proteomes" id="UP000694426">
    <property type="component" value="Unplaced"/>
</dbReference>
<evidence type="ECO:0000256" key="13">
    <source>
        <dbReference type="ARBA" id="ARBA00023224"/>
    </source>
</evidence>
<feature type="domain" description="G-protein coupled receptors family 2 profile 2" evidence="23">
    <location>
        <begin position="975"/>
        <end position="1262"/>
    </location>
</feature>
<evidence type="ECO:0000256" key="19">
    <source>
        <dbReference type="SAM" id="MobiDB-lite"/>
    </source>
</evidence>
<dbReference type="InterPro" id="IPR051963">
    <property type="entry name" value="Adhesion_GPCR_A"/>
</dbReference>
<protein>
    <recommendedName>
        <fullName evidence="17">Adhesion G protein-coupled receptor A3</fullName>
    </recommendedName>
    <alternativeName>
        <fullName evidence="18">G-protein coupled receptor 125</fullName>
    </alternativeName>
</protein>
<feature type="compositionally biased region" description="Low complexity" evidence="19">
    <location>
        <begin position="97"/>
        <end position="116"/>
    </location>
</feature>
<dbReference type="FunFam" id="3.80.10.10:FF:000287">
    <property type="entry name" value="adhesion G protein-coupled receptor A3"/>
    <property type="match status" value="1"/>
</dbReference>
<dbReference type="Pfam" id="PF26588">
    <property type="entry name" value="GAIN_ADGRA3"/>
    <property type="match status" value="1"/>
</dbReference>
<dbReference type="Pfam" id="PF01825">
    <property type="entry name" value="GPS"/>
    <property type="match status" value="1"/>
</dbReference>
<evidence type="ECO:0000313" key="25">
    <source>
        <dbReference type="Ensembl" id="ENSABRP00000016832.1"/>
    </source>
</evidence>
<dbReference type="PROSITE" id="PS50227">
    <property type="entry name" value="G_PROTEIN_RECEP_F2_3"/>
    <property type="match status" value="1"/>
</dbReference>
<feature type="region of interest" description="Disordered" evidence="19">
    <location>
        <begin position="1"/>
        <end position="227"/>
    </location>
</feature>
<evidence type="ECO:0000256" key="3">
    <source>
        <dbReference type="ARBA" id="ARBA00022614"/>
    </source>
</evidence>
<dbReference type="FunFam" id="2.60.40.10:FF:000445">
    <property type="entry name" value="Adhesion G protein-coupled receptor A3"/>
    <property type="match status" value="1"/>
</dbReference>
<dbReference type="Gene3D" id="3.80.10.10">
    <property type="entry name" value="Ribonuclease Inhibitor"/>
    <property type="match status" value="1"/>
</dbReference>
<keyword evidence="13" id="KW-0807">Transducer</keyword>
<accession>A0A8B9CAJ6</accession>
<feature type="transmembrane region" description="Helical" evidence="20">
    <location>
        <begin position="1047"/>
        <end position="1070"/>
    </location>
</feature>
<keyword evidence="3" id="KW-0433">Leucine-rich repeat</keyword>
<dbReference type="InterPro" id="IPR003599">
    <property type="entry name" value="Ig_sub"/>
</dbReference>
<dbReference type="Gene3D" id="2.60.40.10">
    <property type="entry name" value="Immunoglobulins"/>
    <property type="match status" value="1"/>
</dbReference>
<keyword evidence="4 20" id="KW-0812">Transmembrane</keyword>
<keyword evidence="5" id="KW-0732">Signal</keyword>